<keyword evidence="4" id="KW-0107">Calcium channel</keyword>
<dbReference type="PROSITE" id="PS50234">
    <property type="entry name" value="VWFA"/>
    <property type="match status" value="1"/>
</dbReference>
<proteinExistence type="predicted"/>
<name>A0A915DDU1_9BILA</name>
<dbReference type="InterPro" id="IPR036465">
    <property type="entry name" value="vWFA_dom_sf"/>
</dbReference>
<evidence type="ECO:0000256" key="8">
    <source>
        <dbReference type="ARBA" id="ARBA00022882"/>
    </source>
</evidence>
<keyword evidence="15" id="KW-1185">Reference proteome</keyword>
<feature type="domain" description="VWFA" evidence="14">
    <location>
        <begin position="274"/>
        <end position="494"/>
    </location>
</feature>
<evidence type="ECO:0000256" key="2">
    <source>
        <dbReference type="ARBA" id="ARBA00022448"/>
    </source>
</evidence>
<evidence type="ECO:0000256" key="11">
    <source>
        <dbReference type="ARBA" id="ARBA00023136"/>
    </source>
</evidence>
<evidence type="ECO:0000256" key="4">
    <source>
        <dbReference type="ARBA" id="ARBA00022673"/>
    </source>
</evidence>
<evidence type="ECO:0000313" key="16">
    <source>
        <dbReference type="WBParaSite" id="jg18874"/>
    </source>
</evidence>
<comment type="subcellular location">
    <subcellularLocation>
        <location evidence="1">Membrane</location>
        <topology evidence="1">Single-pass type I membrane protein</topology>
    </subcellularLocation>
</comment>
<dbReference type="Pfam" id="PF08399">
    <property type="entry name" value="VWA_N"/>
    <property type="match status" value="1"/>
</dbReference>
<dbReference type="Gene3D" id="3.30.450.20">
    <property type="entry name" value="PAS domain"/>
    <property type="match status" value="1"/>
</dbReference>
<evidence type="ECO:0000256" key="3">
    <source>
        <dbReference type="ARBA" id="ARBA00022568"/>
    </source>
</evidence>
<dbReference type="GO" id="GO:0005245">
    <property type="term" value="F:voltage-gated calcium channel activity"/>
    <property type="evidence" value="ECO:0007669"/>
    <property type="project" value="TreeGrafter"/>
</dbReference>
<evidence type="ECO:0000313" key="15">
    <source>
        <dbReference type="Proteomes" id="UP000887574"/>
    </source>
</evidence>
<keyword evidence="10" id="KW-0406">Ion transport</keyword>
<accession>A0A915DDU1</accession>
<dbReference type="PANTHER" id="PTHR10166:SF37">
    <property type="entry name" value="STOLID, ISOFORM H"/>
    <property type="match status" value="1"/>
</dbReference>
<keyword evidence="3" id="KW-0109">Calcium transport</keyword>
<keyword evidence="5" id="KW-0812">Transmembrane</keyword>
<organism evidence="15 16">
    <name type="scientific">Ditylenchus dipsaci</name>
    <dbReference type="NCBI Taxonomy" id="166011"/>
    <lineage>
        <taxon>Eukaryota</taxon>
        <taxon>Metazoa</taxon>
        <taxon>Ecdysozoa</taxon>
        <taxon>Nematoda</taxon>
        <taxon>Chromadorea</taxon>
        <taxon>Rhabditida</taxon>
        <taxon>Tylenchina</taxon>
        <taxon>Tylenchomorpha</taxon>
        <taxon>Sphaerularioidea</taxon>
        <taxon>Anguinidae</taxon>
        <taxon>Anguininae</taxon>
        <taxon>Ditylenchus</taxon>
    </lineage>
</organism>
<keyword evidence="6" id="KW-0732">Signal</keyword>
<dbReference type="CDD" id="cd18773">
    <property type="entry name" value="PDC1_HK_sensor"/>
    <property type="match status" value="1"/>
</dbReference>
<dbReference type="Pfam" id="PF13519">
    <property type="entry name" value="VWA_2"/>
    <property type="match status" value="1"/>
</dbReference>
<dbReference type="Gene3D" id="3.40.50.410">
    <property type="entry name" value="von Willebrand factor, type A domain"/>
    <property type="match status" value="1"/>
</dbReference>
<evidence type="ECO:0000256" key="13">
    <source>
        <dbReference type="ARBA" id="ARBA00023303"/>
    </source>
</evidence>
<dbReference type="InterPro" id="IPR013608">
    <property type="entry name" value="VWA_N"/>
</dbReference>
<sequence length="734" mass="85108">MISYSLGSFVCYDLWRTLLIAECLTGHLWANSDRRFYVEAASAESVTKWASELSGNLKDVFESATKYKEIVKSYSSLADAEVFDAHSELKSIKRQVEIYLRERAKMAWDAKVSLESKEIRDNLSEVELNDPLSKDFVRYLNAKRQSDAAVVFLDGHFGGTIEVNATREVHYRKNVNFYGIPTSSEASAVHVPTPVYNRNPYVLERIEWSDIDQVYRRNRERMKDLSFQKFCSESGFMRYFPAAPWIWDNKETELDLFDCRSTEWFIDAATMSKNVLILLDLSGSMLGQRFEIARQTIESILDTLSDNDFFNVMAFSKNTNFLDECAEEILLQATMRNKKLIWSRLANITSEGKAEYEKALSKAFTTLMNLPGLTFWRTKEELARDREQEALDPDLHYIALEDNILVLPQVYVQAIKNSLETANRWVAMIPWFFKEVFDLYNKEKRIRFFSFLVGEEATDFEQVRWMACNNRGFMVHVNNLADVQEKVQHYVKVMSRPISRQSASIHQENAIWSGTARERMSNEFVISVSYPVVLDGTFMGVSAVSIPLLELSQIAHPSMIGSKSYFFMLDNNGYAMFHPQLRPMDPVTGEIKPTYNNMEFGEVDIQMAYSKSKASLSCNSNEHKEINTLFAVEELRRVYRQKNRYYAECIEGTHFTIALAVAENDQVRLKRAQQLELSRIEMAWFQDHNWRLHPKWYSFRETSKGDNQEFNCPHNHNGIFFGFLVASKKMSGFL</sequence>
<dbReference type="SMART" id="SM00327">
    <property type="entry name" value="VWA"/>
    <property type="match status" value="1"/>
</dbReference>
<dbReference type="PANTHER" id="PTHR10166">
    <property type="entry name" value="VOLTAGE-DEPENDENT CALCIUM CHANNEL SUBUNIT ALPHA-2/DELTA-RELATED"/>
    <property type="match status" value="1"/>
</dbReference>
<keyword evidence="9" id="KW-1133">Transmembrane helix</keyword>
<dbReference type="SUPFAM" id="SSF53300">
    <property type="entry name" value="vWA-like"/>
    <property type="match status" value="1"/>
</dbReference>
<keyword evidence="12" id="KW-0325">Glycoprotein</keyword>
<dbReference type="Proteomes" id="UP000887574">
    <property type="component" value="Unplaced"/>
</dbReference>
<evidence type="ECO:0000256" key="5">
    <source>
        <dbReference type="ARBA" id="ARBA00022692"/>
    </source>
</evidence>
<evidence type="ECO:0000256" key="7">
    <source>
        <dbReference type="ARBA" id="ARBA00022837"/>
    </source>
</evidence>
<evidence type="ECO:0000256" key="1">
    <source>
        <dbReference type="ARBA" id="ARBA00004479"/>
    </source>
</evidence>
<dbReference type="GO" id="GO:0005891">
    <property type="term" value="C:voltage-gated calcium channel complex"/>
    <property type="evidence" value="ECO:0007669"/>
    <property type="project" value="TreeGrafter"/>
</dbReference>
<keyword evidence="8" id="KW-0851">Voltage-gated channel</keyword>
<keyword evidence="7" id="KW-0106">Calcium</keyword>
<dbReference type="WBParaSite" id="jg18874">
    <property type="protein sequence ID" value="jg18874"/>
    <property type="gene ID" value="jg18874"/>
</dbReference>
<dbReference type="InterPro" id="IPR002035">
    <property type="entry name" value="VWF_A"/>
</dbReference>
<keyword evidence="11" id="KW-0472">Membrane</keyword>
<evidence type="ECO:0000256" key="6">
    <source>
        <dbReference type="ARBA" id="ARBA00022729"/>
    </source>
</evidence>
<protein>
    <submittedName>
        <fullName evidence="16">VWFA domain-containing protein</fullName>
    </submittedName>
</protein>
<keyword evidence="2" id="KW-0813">Transport</keyword>
<dbReference type="AlphaFoldDB" id="A0A915DDU1"/>
<evidence type="ECO:0000256" key="12">
    <source>
        <dbReference type="ARBA" id="ARBA00023180"/>
    </source>
</evidence>
<evidence type="ECO:0000259" key="14">
    <source>
        <dbReference type="PROSITE" id="PS50234"/>
    </source>
</evidence>
<evidence type="ECO:0000256" key="9">
    <source>
        <dbReference type="ARBA" id="ARBA00022989"/>
    </source>
</evidence>
<evidence type="ECO:0000256" key="10">
    <source>
        <dbReference type="ARBA" id="ARBA00023065"/>
    </source>
</evidence>
<keyword evidence="13" id="KW-0407">Ion channel</keyword>
<dbReference type="InterPro" id="IPR051173">
    <property type="entry name" value="Ca_channel_alpha-2/delta"/>
</dbReference>
<reference evidence="16" key="1">
    <citation type="submission" date="2022-11" db="UniProtKB">
        <authorList>
            <consortium name="WormBaseParasite"/>
        </authorList>
    </citation>
    <scope>IDENTIFICATION</scope>
</reference>